<dbReference type="InterPro" id="IPR001138">
    <property type="entry name" value="Zn2Cys6_DnaBD"/>
</dbReference>
<dbReference type="SMART" id="SM00066">
    <property type="entry name" value="GAL4"/>
    <property type="match status" value="1"/>
</dbReference>
<dbReference type="SUPFAM" id="SSF57701">
    <property type="entry name" value="Zn2/Cys6 DNA-binding domain"/>
    <property type="match status" value="1"/>
</dbReference>
<dbReference type="Gene3D" id="4.10.240.10">
    <property type="entry name" value="Zn(2)-C6 fungal-type DNA-binding domain"/>
    <property type="match status" value="1"/>
</dbReference>
<evidence type="ECO:0000256" key="1">
    <source>
        <dbReference type="ARBA" id="ARBA00023242"/>
    </source>
</evidence>
<feature type="domain" description="Zn(2)-C6 fungal-type" evidence="2">
    <location>
        <begin position="7"/>
        <end position="35"/>
    </location>
</feature>
<protein>
    <recommendedName>
        <fullName evidence="2">Zn(2)-C6 fungal-type domain-containing protein</fullName>
    </recommendedName>
</protein>
<dbReference type="Proteomes" id="UP001396898">
    <property type="component" value="Unassembled WGS sequence"/>
</dbReference>
<evidence type="ECO:0000313" key="4">
    <source>
        <dbReference type="Proteomes" id="UP001396898"/>
    </source>
</evidence>
<name>A0ABR1S8W2_9PEZI</name>
<dbReference type="InterPro" id="IPR036864">
    <property type="entry name" value="Zn2-C6_fun-type_DNA-bd_sf"/>
</dbReference>
<comment type="caution">
    <text evidence="3">The sequence shown here is derived from an EMBL/GenBank/DDBJ whole genome shotgun (WGS) entry which is preliminary data.</text>
</comment>
<keyword evidence="4" id="KW-1185">Reference proteome</keyword>
<gene>
    <name evidence="3" type="ORF">PG991_005335</name>
</gene>
<organism evidence="3 4">
    <name type="scientific">Apiospora marii</name>
    <dbReference type="NCBI Taxonomy" id="335849"/>
    <lineage>
        <taxon>Eukaryota</taxon>
        <taxon>Fungi</taxon>
        <taxon>Dikarya</taxon>
        <taxon>Ascomycota</taxon>
        <taxon>Pezizomycotina</taxon>
        <taxon>Sordariomycetes</taxon>
        <taxon>Xylariomycetidae</taxon>
        <taxon>Amphisphaeriales</taxon>
        <taxon>Apiosporaceae</taxon>
        <taxon>Apiospora</taxon>
    </lineage>
</organism>
<keyword evidence="1" id="KW-0539">Nucleus</keyword>
<proteinExistence type="predicted"/>
<accession>A0ABR1S8W2</accession>
<dbReference type="PROSITE" id="PS00463">
    <property type="entry name" value="ZN2_CY6_FUNGAL_1"/>
    <property type="match status" value="1"/>
</dbReference>
<dbReference type="InterPro" id="IPR053175">
    <property type="entry name" value="DHMBA_Reg_Transcription_Factor"/>
</dbReference>
<dbReference type="CDD" id="cd00067">
    <property type="entry name" value="GAL4"/>
    <property type="match status" value="1"/>
</dbReference>
<dbReference type="EMBL" id="JAQQWI010000007">
    <property type="protein sequence ID" value="KAK8028279.1"/>
    <property type="molecule type" value="Genomic_DNA"/>
</dbReference>
<evidence type="ECO:0000259" key="2">
    <source>
        <dbReference type="PROSITE" id="PS50048"/>
    </source>
</evidence>
<sequence length="241" mass="27381">MGRLSRGCFKCRQRRVRCDQGRPSCQRCIKRNEVCEGYRDEATLIFRHETLKVMRHAQIAAAVYYTPPALISPRRRSRSVDGRSPVLLTGSVNSSHFNPDEAISLPNLPSPYPWLKQIPHYVQVHKEEQAVEQFMDKYVMFPCNESSSPGFLEHPPSLFKEVNVEGRYALRWAVRAAAYAEAARDSEGSHIVQRALHCYGEALSALGESLAEPGKTPDDYDLMAIVVLDLFEARRAPTWNF</sequence>
<dbReference type="PROSITE" id="PS50048">
    <property type="entry name" value="ZN2_CY6_FUNGAL_2"/>
    <property type="match status" value="1"/>
</dbReference>
<dbReference type="Pfam" id="PF00172">
    <property type="entry name" value="Zn_clus"/>
    <property type="match status" value="1"/>
</dbReference>
<reference evidence="3 4" key="1">
    <citation type="submission" date="2023-01" db="EMBL/GenBank/DDBJ databases">
        <title>Analysis of 21 Apiospora genomes using comparative genomics revels a genus with tremendous synthesis potential of carbohydrate active enzymes and secondary metabolites.</title>
        <authorList>
            <person name="Sorensen T."/>
        </authorList>
    </citation>
    <scope>NUCLEOTIDE SEQUENCE [LARGE SCALE GENOMIC DNA]</scope>
    <source>
        <strain evidence="3 4">CBS 20057</strain>
    </source>
</reference>
<dbReference type="PANTHER" id="PTHR38791">
    <property type="entry name" value="ZN(II)2CYS6 TRANSCRIPTION FACTOR (EUROFUNG)-RELATED-RELATED"/>
    <property type="match status" value="1"/>
</dbReference>
<evidence type="ECO:0000313" key="3">
    <source>
        <dbReference type="EMBL" id="KAK8028279.1"/>
    </source>
</evidence>